<feature type="non-terminal residue" evidence="6">
    <location>
        <position position="1"/>
    </location>
</feature>
<dbReference type="GO" id="GO:0046872">
    <property type="term" value="F:metal ion binding"/>
    <property type="evidence" value="ECO:0007669"/>
    <property type="project" value="UniProtKB-KW"/>
</dbReference>
<dbReference type="GO" id="GO:0005829">
    <property type="term" value="C:cytosol"/>
    <property type="evidence" value="ECO:0007669"/>
    <property type="project" value="TreeGrafter"/>
</dbReference>
<keyword evidence="4" id="KW-0408">Iron</keyword>
<comment type="caution">
    <text evidence="6">The sequence shown here is derived from an EMBL/GenBank/DDBJ whole genome shotgun (WGS) entry which is preliminary data.</text>
</comment>
<dbReference type="SUPFAM" id="SSF102114">
    <property type="entry name" value="Radical SAM enzymes"/>
    <property type="match status" value="1"/>
</dbReference>
<organism evidence="6">
    <name type="scientific">marine sediment metagenome</name>
    <dbReference type="NCBI Taxonomy" id="412755"/>
    <lineage>
        <taxon>unclassified sequences</taxon>
        <taxon>metagenomes</taxon>
        <taxon>ecological metagenomes</taxon>
    </lineage>
</organism>
<reference evidence="6" key="1">
    <citation type="journal article" date="2014" name="Front. Microbiol.">
        <title>High frequency of phylogenetically diverse reductive dehalogenase-homologous genes in deep subseafloor sedimentary metagenomes.</title>
        <authorList>
            <person name="Kawai M."/>
            <person name="Futagami T."/>
            <person name="Toyoda A."/>
            <person name="Takaki Y."/>
            <person name="Nishi S."/>
            <person name="Hori S."/>
            <person name="Arai W."/>
            <person name="Tsubouchi T."/>
            <person name="Morono Y."/>
            <person name="Uchiyama I."/>
            <person name="Ito T."/>
            <person name="Fujiyama A."/>
            <person name="Inagaki F."/>
            <person name="Takami H."/>
        </authorList>
    </citation>
    <scope>NUCLEOTIDE SEQUENCE</scope>
    <source>
        <strain evidence="6">Expedition CK06-06</strain>
    </source>
</reference>
<comment type="cofactor">
    <cofactor evidence="1">
        <name>[4Fe-4S] cluster</name>
        <dbReference type="ChEBI" id="CHEBI:49883"/>
    </cofactor>
</comment>
<dbReference type="EMBL" id="BART01031016">
    <property type="protein sequence ID" value="GAH09799.1"/>
    <property type="molecule type" value="Genomic_DNA"/>
</dbReference>
<evidence type="ECO:0000256" key="1">
    <source>
        <dbReference type="ARBA" id="ARBA00001966"/>
    </source>
</evidence>
<evidence type="ECO:0000256" key="3">
    <source>
        <dbReference type="ARBA" id="ARBA00022723"/>
    </source>
</evidence>
<keyword evidence="3" id="KW-0479">Metal-binding</keyword>
<dbReference type="PANTHER" id="PTHR43409">
    <property type="entry name" value="ANAEROBIC MAGNESIUM-PROTOPORPHYRIN IX MONOMETHYL ESTER CYCLASE-RELATED"/>
    <property type="match status" value="1"/>
</dbReference>
<accession>X1DXZ1</accession>
<dbReference type="GO" id="GO:0051536">
    <property type="term" value="F:iron-sulfur cluster binding"/>
    <property type="evidence" value="ECO:0007669"/>
    <property type="project" value="UniProtKB-KW"/>
</dbReference>
<evidence type="ECO:0000256" key="4">
    <source>
        <dbReference type="ARBA" id="ARBA00023004"/>
    </source>
</evidence>
<evidence type="ECO:0000313" key="6">
    <source>
        <dbReference type="EMBL" id="GAH09799.1"/>
    </source>
</evidence>
<evidence type="ECO:0000256" key="5">
    <source>
        <dbReference type="ARBA" id="ARBA00023014"/>
    </source>
</evidence>
<dbReference type="Gene3D" id="3.30.750.200">
    <property type="match status" value="1"/>
</dbReference>
<proteinExistence type="predicted"/>
<gene>
    <name evidence="6" type="ORF">S01H4_53984</name>
</gene>
<keyword evidence="2" id="KW-0949">S-adenosyl-L-methionine</keyword>
<keyword evidence="5" id="KW-0411">Iron-sulfur</keyword>
<dbReference type="InterPro" id="IPR058240">
    <property type="entry name" value="rSAM_sf"/>
</dbReference>
<evidence type="ECO:0008006" key="7">
    <source>
        <dbReference type="Google" id="ProtNLM"/>
    </source>
</evidence>
<evidence type="ECO:0000256" key="2">
    <source>
        <dbReference type="ARBA" id="ARBA00022691"/>
    </source>
</evidence>
<dbReference type="InterPro" id="IPR051198">
    <property type="entry name" value="BchE-like"/>
</dbReference>
<dbReference type="AlphaFoldDB" id="X1DXZ1"/>
<sequence>RWVLVGVESHSSTTLDAFKKRIRPKDTKTAMKLLKKNDIFAQATLIIGERKDTAESIADLREFVNDVDPDLAIFMILTPFPGTELYETAKRNGWIEDNNWANYDMVHAIMPTETLTRKEVQEELYKCYRNYYGSLGRRFKGLFSKNKLKRKTYRYLANQGLLRELKNLFR</sequence>
<name>X1DXZ1_9ZZZZ</name>
<protein>
    <recommendedName>
        <fullName evidence="7">Radical SAM core domain-containing protein</fullName>
    </recommendedName>
</protein>
<dbReference type="PANTHER" id="PTHR43409:SF7">
    <property type="entry name" value="BLL1977 PROTEIN"/>
    <property type="match status" value="1"/>
</dbReference>